<organism evidence="1 2">
    <name type="scientific">Branchiostoma floridae</name>
    <name type="common">Florida lancelet</name>
    <name type="synonym">Amphioxus</name>
    <dbReference type="NCBI Taxonomy" id="7739"/>
    <lineage>
        <taxon>Eukaryota</taxon>
        <taxon>Metazoa</taxon>
        <taxon>Chordata</taxon>
        <taxon>Cephalochordata</taxon>
        <taxon>Leptocardii</taxon>
        <taxon>Amphioxiformes</taxon>
        <taxon>Branchiostomatidae</taxon>
        <taxon>Branchiostoma</taxon>
    </lineage>
</organism>
<dbReference type="RefSeq" id="XP_035679414.1">
    <property type="nucleotide sequence ID" value="XM_035823521.1"/>
</dbReference>
<dbReference type="GeneID" id="118417797"/>
<proteinExistence type="predicted"/>
<reference evidence="2" key="2">
    <citation type="submission" date="2025-08" db="UniProtKB">
        <authorList>
            <consortium name="RefSeq"/>
        </authorList>
    </citation>
    <scope>IDENTIFICATION</scope>
    <source>
        <strain evidence="2">S238N-H82</strain>
        <tissue evidence="2">Testes</tissue>
    </source>
</reference>
<evidence type="ECO:0000313" key="2">
    <source>
        <dbReference type="RefSeq" id="XP_035679414.1"/>
    </source>
</evidence>
<gene>
    <name evidence="2" type="primary">LOC118417797</name>
</gene>
<keyword evidence="1" id="KW-1185">Reference proteome</keyword>
<dbReference type="Proteomes" id="UP000001554">
    <property type="component" value="Chromosome 6"/>
</dbReference>
<sequence length="177" mass="20521">MDRQPRFVHHAHMNPYSPCERRGFRKDLQLTAKTIQRTNDTLTMMKQELFMSDDWSLPTYFEEDRGLVALFRNLSSFEQTIPSVILEAQDLDDYSDTLGQSMYHTGSELNKLLFKLSITLRAAGELGDQDWTGEPIPLQDVGGSRYWHHVRDFAFFQHLLGILQLLKAQLEARLAEC</sequence>
<dbReference type="AlphaFoldDB" id="A0A9J7MUP8"/>
<dbReference type="KEGG" id="bfo:118417797"/>
<accession>A0A9J7MUP8</accession>
<protein>
    <submittedName>
        <fullName evidence="2">Uncharacterized protein LOC118417797</fullName>
    </submittedName>
</protein>
<dbReference type="OrthoDB" id="10002111at2759"/>
<name>A0A9J7MUP8_BRAFL</name>
<evidence type="ECO:0000313" key="1">
    <source>
        <dbReference type="Proteomes" id="UP000001554"/>
    </source>
</evidence>
<reference evidence="1" key="1">
    <citation type="journal article" date="2020" name="Nat. Ecol. Evol.">
        <title>Deeply conserved synteny resolves early events in vertebrate evolution.</title>
        <authorList>
            <person name="Simakov O."/>
            <person name="Marletaz F."/>
            <person name="Yue J.X."/>
            <person name="O'Connell B."/>
            <person name="Jenkins J."/>
            <person name="Brandt A."/>
            <person name="Calef R."/>
            <person name="Tung C.H."/>
            <person name="Huang T.K."/>
            <person name="Schmutz J."/>
            <person name="Satoh N."/>
            <person name="Yu J.K."/>
            <person name="Putnam N.H."/>
            <person name="Green R.E."/>
            <person name="Rokhsar D.S."/>
        </authorList>
    </citation>
    <scope>NUCLEOTIDE SEQUENCE [LARGE SCALE GENOMIC DNA]</scope>
    <source>
        <strain evidence="1">S238N-H82</strain>
    </source>
</reference>